<feature type="region of interest" description="Disordered" evidence="1">
    <location>
        <begin position="112"/>
        <end position="135"/>
    </location>
</feature>
<feature type="compositionally biased region" description="Polar residues" evidence="1">
    <location>
        <begin position="48"/>
        <end position="57"/>
    </location>
</feature>
<organism evidence="2">
    <name type="scientific">Trieres chinensis</name>
    <name type="common">Marine centric diatom</name>
    <name type="synonym">Odontella sinensis</name>
    <dbReference type="NCBI Taxonomy" id="1514140"/>
    <lineage>
        <taxon>Eukaryota</taxon>
        <taxon>Sar</taxon>
        <taxon>Stramenopiles</taxon>
        <taxon>Ochrophyta</taxon>
        <taxon>Bacillariophyta</taxon>
        <taxon>Mediophyceae</taxon>
        <taxon>Biddulphiophycidae</taxon>
        <taxon>Eupodiscales</taxon>
        <taxon>Parodontellaceae</taxon>
        <taxon>Trieres</taxon>
    </lineage>
</organism>
<feature type="region of interest" description="Disordered" evidence="1">
    <location>
        <begin position="1"/>
        <end position="71"/>
    </location>
</feature>
<feature type="compositionally biased region" description="Polar residues" evidence="1">
    <location>
        <begin position="1"/>
        <end position="10"/>
    </location>
</feature>
<proteinExistence type="predicted"/>
<protein>
    <submittedName>
        <fullName evidence="2">Uncharacterized protein</fullName>
    </submittedName>
</protein>
<feature type="compositionally biased region" description="Pro residues" evidence="1">
    <location>
        <begin position="11"/>
        <end position="41"/>
    </location>
</feature>
<feature type="compositionally biased region" description="Low complexity" evidence="1">
    <location>
        <begin position="113"/>
        <end position="129"/>
    </location>
</feature>
<evidence type="ECO:0000256" key="1">
    <source>
        <dbReference type="SAM" id="MobiDB-lite"/>
    </source>
</evidence>
<dbReference type="EMBL" id="HBGO01021485">
    <property type="protein sequence ID" value="CAD9343954.1"/>
    <property type="molecule type" value="Transcribed_RNA"/>
</dbReference>
<accession>A0A7S1ZMQ7</accession>
<name>A0A7S1ZMQ7_TRICV</name>
<dbReference type="AlphaFoldDB" id="A0A7S1ZMQ7"/>
<evidence type="ECO:0000313" key="2">
    <source>
        <dbReference type="EMBL" id="CAD9343954.1"/>
    </source>
</evidence>
<gene>
    <name evidence="2" type="ORF">OSIN01602_LOCUS12338</name>
</gene>
<sequence>MQLAATSNAGPPSPMNTPPPTPLRKPTPVRPPPPPPPPRGPMMPDNLDSASVKSSGDGTEKRGDDDSNDVQKLAALLEASELRRASLLEDLEAERRKTAIRFGKMMEALRGMASADDASSVSSSVASSARRGGVG</sequence>
<reference evidence="2" key="1">
    <citation type="submission" date="2021-01" db="EMBL/GenBank/DDBJ databases">
        <authorList>
            <person name="Corre E."/>
            <person name="Pelletier E."/>
            <person name="Niang G."/>
            <person name="Scheremetjew M."/>
            <person name="Finn R."/>
            <person name="Kale V."/>
            <person name="Holt S."/>
            <person name="Cochrane G."/>
            <person name="Meng A."/>
            <person name="Brown T."/>
            <person name="Cohen L."/>
        </authorList>
    </citation>
    <scope>NUCLEOTIDE SEQUENCE</scope>
    <source>
        <strain evidence="2">Grunow 1884</strain>
    </source>
</reference>